<proteinExistence type="predicted"/>
<dbReference type="GO" id="GO:0043005">
    <property type="term" value="C:neuron projection"/>
    <property type="evidence" value="ECO:0007669"/>
    <property type="project" value="TreeGrafter"/>
</dbReference>
<feature type="compositionally biased region" description="Low complexity" evidence="7">
    <location>
        <begin position="117"/>
        <end position="137"/>
    </location>
</feature>
<dbReference type="PANTHER" id="PTHR45799">
    <property type="entry name" value="RETICULON-LIKE PROTEIN"/>
    <property type="match status" value="1"/>
</dbReference>
<feature type="transmembrane region" description="Helical" evidence="6">
    <location>
        <begin position="903"/>
        <end position="928"/>
    </location>
</feature>
<evidence type="ECO:0000256" key="5">
    <source>
        <dbReference type="ARBA" id="ARBA00023136"/>
    </source>
</evidence>
<feature type="compositionally biased region" description="Polar residues" evidence="7">
    <location>
        <begin position="55"/>
        <end position="69"/>
    </location>
</feature>
<feature type="compositionally biased region" description="Basic and acidic residues" evidence="7">
    <location>
        <begin position="450"/>
        <end position="461"/>
    </location>
</feature>
<feature type="region of interest" description="Disordered" evidence="7">
    <location>
        <begin position="89"/>
        <end position="357"/>
    </location>
</feature>
<dbReference type="EMBL" id="JAROKS010000014">
    <property type="protein sequence ID" value="KAK1797501.1"/>
    <property type="molecule type" value="Genomic_DNA"/>
</dbReference>
<dbReference type="GO" id="GO:0030182">
    <property type="term" value="P:neuron differentiation"/>
    <property type="evidence" value="ECO:0007669"/>
    <property type="project" value="TreeGrafter"/>
</dbReference>
<dbReference type="PANTHER" id="PTHR45799:SF6">
    <property type="entry name" value="RETICULON"/>
    <property type="match status" value="1"/>
</dbReference>
<organism evidence="9 10">
    <name type="scientific">Electrophorus voltai</name>
    <dbReference type="NCBI Taxonomy" id="2609070"/>
    <lineage>
        <taxon>Eukaryota</taxon>
        <taxon>Metazoa</taxon>
        <taxon>Chordata</taxon>
        <taxon>Craniata</taxon>
        <taxon>Vertebrata</taxon>
        <taxon>Euteleostomi</taxon>
        <taxon>Actinopterygii</taxon>
        <taxon>Neopterygii</taxon>
        <taxon>Teleostei</taxon>
        <taxon>Ostariophysi</taxon>
        <taxon>Gymnotiformes</taxon>
        <taxon>Gymnotoidei</taxon>
        <taxon>Gymnotidae</taxon>
        <taxon>Electrophorus</taxon>
    </lineage>
</organism>
<feature type="compositionally biased region" description="Basic and acidic residues" evidence="7">
    <location>
        <begin position="100"/>
        <end position="111"/>
    </location>
</feature>
<feature type="transmembrane region" description="Helical" evidence="6">
    <location>
        <begin position="1012"/>
        <end position="1033"/>
    </location>
</feature>
<comment type="caution">
    <text evidence="9">The sequence shown here is derived from an EMBL/GenBank/DDBJ whole genome shotgun (WGS) entry which is preliminary data.</text>
</comment>
<dbReference type="Pfam" id="PF02453">
    <property type="entry name" value="Reticulon"/>
    <property type="match status" value="1"/>
</dbReference>
<keyword evidence="3 6" id="KW-0256">Endoplasmic reticulum</keyword>
<dbReference type="GO" id="GO:0014069">
    <property type="term" value="C:postsynaptic density"/>
    <property type="evidence" value="ECO:0007669"/>
    <property type="project" value="TreeGrafter"/>
</dbReference>
<feature type="compositionally biased region" description="Acidic residues" evidence="7">
    <location>
        <begin position="313"/>
        <end position="327"/>
    </location>
</feature>
<evidence type="ECO:0000256" key="4">
    <source>
        <dbReference type="ARBA" id="ARBA00022989"/>
    </source>
</evidence>
<feature type="compositionally biased region" description="Basic and acidic residues" evidence="7">
    <location>
        <begin position="819"/>
        <end position="829"/>
    </location>
</feature>
<dbReference type="InterPro" id="IPR003388">
    <property type="entry name" value="Reticulon"/>
</dbReference>
<reference evidence="9" key="1">
    <citation type="submission" date="2023-03" db="EMBL/GenBank/DDBJ databases">
        <title>Electrophorus voltai genome.</title>
        <authorList>
            <person name="Bian C."/>
        </authorList>
    </citation>
    <scope>NUCLEOTIDE SEQUENCE</scope>
    <source>
        <strain evidence="9">CB-2022</strain>
        <tissue evidence="9">Muscle</tissue>
    </source>
</reference>
<feature type="region of interest" description="Disordered" evidence="7">
    <location>
        <begin position="1"/>
        <end position="73"/>
    </location>
</feature>
<evidence type="ECO:0000256" key="3">
    <source>
        <dbReference type="ARBA" id="ARBA00022824"/>
    </source>
</evidence>
<evidence type="ECO:0000256" key="6">
    <source>
        <dbReference type="RuleBase" id="RU210713"/>
    </source>
</evidence>
<keyword evidence="10" id="KW-1185">Reference proteome</keyword>
<feature type="compositionally biased region" description="Basic and acidic residues" evidence="7">
    <location>
        <begin position="216"/>
        <end position="234"/>
    </location>
</feature>
<keyword evidence="2 6" id="KW-0812">Transmembrane</keyword>
<dbReference type="GO" id="GO:0071787">
    <property type="term" value="P:endoplasmic reticulum tubular network formation"/>
    <property type="evidence" value="ECO:0007669"/>
    <property type="project" value="TreeGrafter"/>
</dbReference>
<evidence type="ECO:0000256" key="7">
    <source>
        <dbReference type="SAM" id="MobiDB-lite"/>
    </source>
</evidence>
<dbReference type="GO" id="GO:0005789">
    <property type="term" value="C:endoplasmic reticulum membrane"/>
    <property type="evidence" value="ECO:0007669"/>
    <property type="project" value="UniProtKB-SubCell"/>
</dbReference>
<dbReference type="PROSITE" id="PS50845">
    <property type="entry name" value="RETICULON"/>
    <property type="match status" value="1"/>
</dbReference>
<sequence>KRVVLGSDKPSDGVATSLRFSSQPSSFSPVAYGNESSGLPSGTIDRSFQEKRQLFESSLQSQKQDTSPIKVSPVSERIKALEALAAKQNDSDWGDGGFPHFRERHYEKSPTEVRGMSSRSSFKKSTISPEQESPESPFEILGDSRRGSDFEDTADWMRAHLPPAPEFSTEESDSGEIKESLVLYESPSKEIKGKDTNAPLIPESFVGVPDEFMDTPTKEAKQTSEDSKESKQDSVEDESEFDLRFLPTAYMWDKQEKPDLEPSDLSGTHDSGIPAPPAGFESSSVPSLPPAPQVDTSVKQQPAIKSGASEPAEILEIDSSGESDDTVIEGASGVYPDTGTDAPDSEPFTGKEEFPHKQVMHSISVPIINVIETEEQILSDDEMEPEEEEEEEEEEDDDDDRYQIMREPAREAPKPSGEHSEVPISISEEAPPKTEEIDSQTNIPDVDIEYPSKHELLKDDISDNSFNQTYPDVKGTSSEVSQTQAEISQTTDDIFRESYINTVKNDEIAEIPSDLPANYENLSNEIESSDIDTYLDHYSSQELALKDQLTSGVFNENDGELDELRKPFDVQYNQNNTVFPQQSFEETLVDEFDETLIESKLDNNKAFEPAPVGISADVHSEPLLPPNDMSNPELEDQCVDLEDQKTITALGSYSQIEEDDYICQPIGGLPSVQENAPAPFPSFHNDPMDKINEVISDFAASDVTAGSMMTNSEKGDLVEHDAPDSQMSPKLISQPESPEPECPKIAATDSFVEFMRECLKSREDEPLSVGPEIHSVGPPSPAMIMDLEQERLTISALKELGSSQEEEDEIPNKGSPLSSKEDMASKSKSEASFASSLSPQNLPNEYQPETSLAKEVEAFDIWVAEAYHLAEHVLAAILTHLSVHDLVHWRDPKKSGVVFGTSLLLLLSLAAFSVISVISYLLLALLCVTISFRIYKSVVQAVQKSNEGHPFKALMEKDVSVPPETFRKHVDQCLTQINRALKQMSRLFLVEDLVDSLKLAVVMWLLTYVGAVFNGITILILADILIFSVPPLYERNKTQIDHYIDVARTHINSTMAKKRFKKLPNSNSLCQHSKDCLF</sequence>
<comment type="subcellular location">
    <subcellularLocation>
        <location evidence="1 6">Endoplasmic reticulum membrane</location>
        <topology evidence="1 6">Multi-pass membrane protein</topology>
    </subcellularLocation>
</comment>
<feature type="non-terminal residue" evidence="9">
    <location>
        <position position="1078"/>
    </location>
</feature>
<evidence type="ECO:0000259" key="8">
    <source>
        <dbReference type="PROSITE" id="PS50845"/>
    </source>
</evidence>
<dbReference type="AlphaFoldDB" id="A0AAD8ZGF2"/>
<dbReference type="Proteomes" id="UP001239994">
    <property type="component" value="Unassembled WGS sequence"/>
</dbReference>
<feature type="compositionally biased region" description="Acidic residues" evidence="7">
    <location>
        <begin position="372"/>
        <end position="400"/>
    </location>
</feature>
<keyword evidence="5 6" id="KW-0472">Membrane</keyword>
<protein>
    <recommendedName>
        <fullName evidence="6">Reticulon</fullName>
    </recommendedName>
</protein>
<feature type="domain" description="Reticulon" evidence="8">
    <location>
        <begin position="883"/>
        <end position="1053"/>
    </location>
</feature>
<feature type="region of interest" description="Disordered" evidence="7">
    <location>
        <begin position="721"/>
        <end position="742"/>
    </location>
</feature>
<feature type="compositionally biased region" description="Polar residues" evidence="7">
    <location>
        <begin position="34"/>
        <end position="46"/>
    </location>
</feature>
<feature type="compositionally biased region" description="Low complexity" evidence="7">
    <location>
        <begin position="20"/>
        <end position="29"/>
    </location>
</feature>
<dbReference type="GO" id="GO:0007420">
    <property type="term" value="P:brain development"/>
    <property type="evidence" value="ECO:0007669"/>
    <property type="project" value="TreeGrafter"/>
</dbReference>
<feature type="region of interest" description="Disordered" evidence="7">
    <location>
        <begin position="800"/>
        <end position="846"/>
    </location>
</feature>
<dbReference type="Gene3D" id="1.20.5.2480">
    <property type="match status" value="1"/>
</dbReference>
<name>A0AAD8ZGF2_9TELE</name>
<accession>A0AAD8ZGF2</accession>
<gene>
    <name evidence="9" type="ORF">P4O66_008354</name>
</gene>
<evidence type="ECO:0000313" key="9">
    <source>
        <dbReference type="EMBL" id="KAK1797501.1"/>
    </source>
</evidence>
<evidence type="ECO:0000313" key="10">
    <source>
        <dbReference type="Proteomes" id="UP001239994"/>
    </source>
</evidence>
<dbReference type="InterPro" id="IPR046964">
    <property type="entry name" value="RTN1-4"/>
</dbReference>
<keyword evidence="4 6" id="KW-1133">Transmembrane helix</keyword>
<feature type="compositionally biased region" description="Polar residues" evidence="7">
    <location>
        <begin position="463"/>
        <end position="489"/>
    </location>
</feature>
<evidence type="ECO:0000256" key="2">
    <source>
        <dbReference type="ARBA" id="ARBA00022692"/>
    </source>
</evidence>
<feature type="region of interest" description="Disordered" evidence="7">
    <location>
        <begin position="370"/>
        <end position="489"/>
    </location>
</feature>
<evidence type="ECO:0000256" key="1">
    <source>
        <dbReference type="ARBA" id="ARBA00004477"/>
    </source>
</evidence>
<feature type="compositionally biased region" description="Basic and acidic residues" evidence="7">
    <location>
        <begin position="401"/>
        <end position="421"/>
    </location>
</feature>